<keyword evidence="7" id="KW-0274">FAD</keyword>
<comment type="catalytic activity">
    <reaction evidence="10">
        <text>L-threonyl-[protein] + FAD = FMN-L-threonyl-[protein] + AMP + H(+)</text>
        <dbReference type="Rhea" id="RHEA:36847"/>
        <dbReference type="Rhea" id="RHEA-COMP:11060"/>
        <dbReference type="Rhea" id="RHEA-COMP:11061"/>
        <dbReference type="ChEBI" id="CHEBI:15378"/>
        <dbReference type="ChEBI" id="CHEBI:30013"/>
        <dbReference type="ChEBI" id="CHEBI:57692"/>
        <dbReference type="ChEBI" id="CHEBI:74257"/>
        <dbReference type="ChEBI" id="CHEBI:456215"/>
        <dbReference type="EC" id="2.7.1.180"/>
    </reaction>
</comment>
<keyword evidence="8" id="KW-0460">Magnesium</keyword>
<accession>A0A6J6MIB0</accession>
<comment type="cofactor">
    <cofactor evidence="1">
        <name>Mg(2+)</name>
        <dbReference type="ChEBI" id="CHEBI:18420"/>
    </cofactor>
</comment>
<dbReference type="GO" id="GO:0016740">
    <property type="term" value="F:transferase activity"/>
    <property type="evidence" value="ECO:0007669"/>
    <property type="project" value="UniProtKB-KW"/>
</dbReference>
<proteinExistence type="predicted"/>
<gene>
    <name evidence="11" type="ORF">UFOPK2295_00959</name>
</gene>
<evidence type="ECO:0000256" key="10">
    <source>
        <dbReference type="ARBA" id="ARBA00048540"/>
    </source>
</evidence>
<keyword evidence="6" id="KW-0479">Metal-binding</keyword>
<dbReference type="Gene3D" id="3.10.520.10">
    <property type="entry name" value="ApbE-like domains"/>
    <property type="match status" value="1"/>
</dbReference>
<dbReference type="InterPro" id="IPR024932">
    <property type="entry name" value="ApbE"/>
</dbReference>
<sequence length="300" mass="31887">MSPRPLTLGTRQHRMLMGVRCEVSVIGGDVHALAEEGLRMVADLEQLWSRFIPSSDICRLNRADGEPVWVDGRTVALIGHMIAAHTATQGAYNPTLLPTLIQHGDTRSLIDNKTSAVPSLAHAFTDISGIIIRADNIVTIPTHMTLDAGGLGKGFAADLIADHLISRGAESVCVNLGGDIRVARTPNTTHAWPIHIMSPSDATQAVCTISLVQGAVATSHTAARQRNGQGITCHIASPNGSPIPFVAASVIASTGAWAEAWTKYALHTNDTLIESLGLAVLRVDALGVVTHSETWQEFLQ</sequence>
<dbReference type="Pfam" id="PF02424">
    <property type="entry name" value="ApbE"/>
    <property type="match status" value="1"/>
</dbReference>
<dbReference type="GO" id="GO:0046872">
    <property type="term" value="F:metal ion binding"/>
    <property type="evidence" value="ECO:0007669"/>
    <property type="project" value="UniProtKB-KW"/>
</dbReference>
<name>A0A6J6MIB0_9ZZZZ</name>
<evidence type="ECO:0000256" key="5">
    <source>
        <dbReference type="ARBA" id="ARBA00022679"/>
    </source>
</evidence>
<evidence type="ECO:0000256" key="8">
    <source>
        <dbReference type="ARBA" id="ARBA00022842"/>
    </source>
</evidence>
<evidence type="ECO:0000256" key="1">
    <source>
        <dbReference type="ARBA" id="ARBA00001946"/>
    </source>
</evidence>
<evidence type="ECO:0000256" key="4">
    <source>
        <dbReference type="ARBA" id="ARBA00022630"/>
    </source>
</evidence>
<dbReference type="EC" id="2.7.1.180" evidence="2"/>
<reference evidence="11" key="1">
    <citation type="submission" date="2020-05" db="EMBL/GenBank/DDBJ databases">
        <authorList>
            <person name="Chiriac C."/>
            <person name="Salcher M."/>
            <person name="Ghai R."/>
            <person name="Kavagutti S V."/>
        </authorList>
    </citation>
    <scope>NUCLEOTIDE SEQUENCE</scope>
</reference>
<evidence type="ECO:0000256" key="7">
    <source>
        <dbReference type="ARBA" id="ARBA00022827"/>
    </source>
</evidence>
<keyword evidence="4" id="KW-0285">Flavoprotein</keyword>
<evidence type="ECO:0000256" key="2">
    <source>
        <dbReference type="ARBA" id="ARBA00011955"/>
    </source>
</evidence>
<evidence type="ECO:0000256" key="3">
    <source>
        <dbReference type="ARBA" id="ARBA00016337"/>
    </source>
</evidence>
<dbReference type="PANTHER" id="PTHR30040">
    <property type="entry name" value="THIAMINE BIOSYNTHESIS LIPOPROTEIN APBE"/>
    <property type="match status" value="1"/>
</dbReference>
<dbReference type="InterPro" id="IPR003374">
    <property type="entry name" value="ApbE-like_sf"/>
</dbReference>
<dbReference type="AlphaFoldDB" id="A0A6J6MIB0"/>
<evidence type="ECO:0000256" key="9">
    <source>
        <dbReference type="ARBA" id="ARBA00031306"/>
    </source>
</evidence>
<evidence type="ECO:0000313" key="11">
    <source>
        <dbReference type="EMBL" id="CAB4673652.1"/>
    </source>
</evidence>
<dbReference type="EMBL" id="CAEZWV010000018">
    <property type="protein sequence ID" value="CAB4673652.1"/>
    <property type="molecule type" value="Genomic_DNA"/>
</dbReference>
<evidence type="ECO:0000256" key="6">
    <source>
        <dbReference type="ARBA" id="ARBA00022723"/>
    </source>
</evidence>
<dbReference type="PANTHER" id="PTHR30040:SF2">
    <property type="entry name" value="FAD:PROTEIN FMN TRANSFERASE"/>
    <property type="match status" value="1"/>
</dbReference>
<keyword evidence="5" id="KW-0808">Transferase</keyword>
<protein>
    <recommendedName>
        <fullName evidence="3">FAD:protein FMN transferase</fullName>
        <ecNumber evidence="2">2.7.1.180</ecNumber>
    </recommendedName>
    <alternativeName>
        <fullName evidence="9">Flavin transferase</fullName>
    </alternativeName>
</protein>
<organism evidence="11">
    <name type="scientific">freshwater metagenome</name>
    <dbReference type="NCBI Taxonomy" id="449393"/>
    <lineage>
        <taxon>unclassified sequences</taxon>
        <taxon>metagenomes</taxon>
        <taxon>ecological metagenomes</taxon>
    </lineage>
</organism>
<dbReference type="SUPFAM" id="SSF143631">
    <property type="entry name" value="ApbE-like"/>
    <property type="match status" value="1"/>
</dbReference>